<organism evidence="1 2">
    <name type="scientific">[Torrubiella] hemipterigena</name>
    <dbReference type="NCBI Taxonomy" id="1531966"/>
    <lineage>
        <taxon>Eukaryota</taxon>
        <taxon>Fungi</taxon>
        <taxon>Dikarya</taxon>
        <taxon>Ascomycota</taxon>
        <taxon>Pezizomycotina</taxon>
        <taxon>Sordariomycetes</taxon>
        <taxon>Hypocreomycetidae</taxon>
        <taxon>Hypocreales</taxon>
        <taxon>Clavicipitaceae</taxon>
        <taxon>Clavicipitaceae incertae sedis</taxon>
        <taxon>'Torrubiella' clade</taxon>
    </lineage>
</organism>
<evidence type="ECO:0000313" key="2">
    <source>
        <dbReference type="Proteomes" id="UP000039046"/>
    </source>
</evidence>
<dbReference type="AlphaFoldDB" id="A0A0A1TE12"/>
<accession>A0A0A1TE12</accession>
<dbReference type="Proteomes" id="UP000039046">
    <property type="component" value="Unassembled WGS sequence"/>
</dbReference>
<protein>
    <submittedName>
        <fullName evidence="1">Uncharacterized protein</fullName>
    </submittedName>
</protein>
<keyword evidence="2" id="KW-1185">Reference proteome</keyword>
<dbReference type="EMBL" id="CDHN01000010">
    <property type="protein sequence ID" value="CEJ95246.1"/>
    <property type="molecule type" value="Genomic_DNA"/>
</dbReference>
<gene>
    <name evidence="1" type="ORF">VHEMI10737</name>
</gene>
<name>A0A0A1TE12_9HYPO</name>
<proteinExistence type="predicted"/>
<sequence length="71" mass="8086">MDKPTSSATFKARDTVTESESHIYILQETQRYIKTQAASLLYPTCLVSSTTKYHLKGRQISQKCVNCDKNK</sequence>
<reference evidence="1 2" key="1">
    <citation type="journal article" date="2015" name="Genome Announc.">
        <title>Draft Genome Sequence and Gene Annotation of the Entomopathogenic Fungus Verticillium hemipterigenum.</title>
        <authorList>
            <person name="Horn F."/>
            <person name="Habel A."/>
            <person name="Scharf D.H."/>
            <person name="Dworschak J."/>
            <person name="Brakhage A.A."/>
            <person name="Guthke R."/>
            <person name="Hertweck C."/>
            <person name="Linde J."/>
        </authorList>
    </citation>
    <scope>NUCLEOTIDE SEQUENCE [LARGE SCALE GENOMIC DNA]</scope>
</reference>
<evidence type="ECO:0000313" key="1">
    <source>
        <dbReference type="EMBL" id="CEJ95246.1"/>
    </source>
</evidence>
<dbReference type="HOGENOM" id="CLU_2741832_0_0_1"/>